<dbReference type="Proteomes" id="UP000245839">
    <property type="component" value="Unassembled WGS sequence"/>
</dbReference>
<organism evidence="3 5">
    <name type="scientific">Jannaschia seohaensis</name>
    <dbReference type="NCBI Taxonomy" id="475081"/>
    <lineage>
        <taxon>Bacteria</taxon>
        <taxon>Pseudomonadati</taxon>
        <taxon>Pseudomonadota</taxon>
        <taxon>Alphaproteobacteria</taxon>
        <taxon>Rhodobacterales</taxon>
        <taxon>Roseobacteraceae</taxon>
        <taxon>Jannaschia</taxon>
    </lineage>
</organism>
<reference evidence="2 4" key="2">
    <citation type="submission" date="2018-03" db="EMBL/GenBank/DDBJ databases">
        <title>Genomic Encyclopedia of Archaeal and Bacterial Type Strains, Phase II (KMG-II): from individual species to whole genera.</title>
        <authorList>
            <person name="Goeker M."/>
        </authorList>
    </citation>
    <scope>NUCLEOTIDE SEQUENCE [LARGE SCALE GENOMIC DNA]</scope>
    <source>
        <strain evidence="2 4">DSM 25227</strain>
    </source>
</reference>
<protein>
    <submittedName>
        <fullName evidence="3">Uncharacterized protein</fullName>
    </submittedName>
</protein>
<dbReference type="AlphaFoldDB" id="A0A2Y9AU94"/>
<name>A0A2Y9AU94_9RHOB</name>
<evidence type="ECO:0000313" key="5">
    <source>
        <dbReference type="Proteomes" id="UP000251571"/>
    </source>
</evidence>
<evidence type="ECO:0000256" key="1">
    <source>
        <dbReference type="SAM" id="MobiDB-lite"/>
    </source>
</evidence>
<reference evidence="3 5" key="1">
    <citation type="submission" date="2016-10" db="EMBL/GenBank/DDBJ databases">
        <authorList>
            <person name="Cai Z."/>
        </authorList>
    </citation>
    <scope>NUCLEOTIDE SEQUENCE [LARGE SCALE GENOMIC DNA]</scope>
    <source>
        <strain evidence="3 5">DSM 25227</strain>
    </source>
</reference>
<dbReference type="EMBL" id="UETC01000006">
    <property type="protein sequence ID" value="SSA47646.1"/>
    <property type="molecule type" value="Genomic_DNA"/>
</dbReference>
<accession>A0A2Y9AU94</accession>
<feature type="region of interest" description="Disordered" evidence="1">
    <location>
        <begin position="15"/>
        <end position="57"/>
    </location>
</feature>
<sequence>MLFRSRVRAILGVARPSLTSDDSARPELATGAAGRGEQSDTALRIPPSTTPIELSNP</sequence>
<gene>
    <name evidence="2" type="ORF">BCF38_106129</name>
    <name evidence="3" type="ORF">SAMN05421539_106129</name>
</gene>
<evidence type="ECO:0000313" key="3">
    <source>
        <dbReference type="EMBL" id="SSA47646.1"/>
    </source>
</evidence>
<keyword evidence="4" id="KW-1185">Reference proteome</keyword>
<evidence type="ECO:0000313" key="4">
    <source>
        <dbReference type="Proteomes" id="UP000245839"/>
    </source>
</evidence>
<dbReference type="Proteomes" id="UP000251571">
    <property type="component" value="Unassembled WGS sequence"/>
</dbReference>
<evidence type="ECO:0000313" key="2">
    <source>
        <dbReference type="EMBL" id="PWJ17518.1"/>
    </source>
</evidence>
<dbReference type="EMBL" id="QGDJ01000006">
    <property type="protein sequence ID" value="PWJ17518.1"/>
    <property type="molecule type" value="Genomic_DNA"/>
</dbReference>
<proteinExistence type="predicted"/>